<evidence type="ECO:0000313" key="1">
    <source>
        <dbReference type="EMBL" id="QKC77492.1"/>
    </source>
</evidence>
<accession>A0A6M7UKZ7</accession>
<evidence type="ECO:0000313" key="2">
    <source>
        <dbReference type="Proteomes" id="UP000503339"/>
    </source>
</evidence>
<organism evidence="1 2">
    <name type="scientific">Mesorhizobium erdmanii</name>
    <dbReference type="NCBI Taxonomy" id="1777866"/>
    <lineage>
        <taxon>Bacteria</taxon>
        <taxon>Pseudomonadati</taxon>
        <taxon>Pseudomonadota</taxon>
        <taxon>Alphaproteobacteria</taxon>
        <taxon>Hyphomicrobiales</taxon>
        <taxon>Phyllobacteriaceae</taxon>
        <taxon>Mesorhizobium</taxon>
    </lineage>
</organism>
<name>A0A6M7UKZ7_9HYPH</name>
<dbReference type="Proteomes" id="UP000503339">
    <property type="component" value="Chromosome"/>
</dbReference>
<dbReference type="EMBL" id="CP033361">
    <property type="protein sequence ID" value="QKC77492.1"/>
    <property type="molecule type" value="Genomic_DNA"/>
</dbReference>
<protein>
    <submittedName>
        <fullName evidence="1">Uncharacterized protein</fullName>
    </submittedName>
</protein>
<gene>
    <name evidence="1" type="ORF">EB233_19940</name>
</gene>
<dbReference type="KEGG" id="merd:EB233_19940"/>
<dbReference type="AlphaFoldDB" id="A0A6M7UKZ7"/>
<sequence length="125" mass="14593">MQDHELVERPGRGWAPWKHDSDGDTHIEKVWWAARPLHFAKLNVSCWFDGSDLVGIVHWGYRGEKWCVKLKPKDWQPLPEEYRLERERLQQEALARHRAESAERFLAATASRQDAQAIVSPLTNP</sequence>
<dbReference type="RefSeq" id="WP_064988708.1">
    <property type="nucleotide sequence ID" value="NZ_CP033361.1"/>
</dbReference>
<keyword evidence="2" id="KW-1185">Reference proteome</keyword>
<reference evidence="1 2" key="1">
    <citation type="submission" date="2018-10" db="EMBL/GenBank/DDBJ databases">
        <authorList>
            <person name="Perry B.J."/>
            <person name="Sullivan J.T."/>
            <person name="Murphy R.J.T."/>
            <person name="Ramsay J.P."/>
            <person name="Ronson C.W."/>
        </authorList>
    </citation>
    <scope>NUCLEOTIDE SEQUENCE [LARGE SCALE GENOMIC DNA]</scope>
    <source>
        <strain evidence="1 2">NZP2014</strain>
    </source>
</reference>
<proteinExistence type="predicted"/>